<reference evidence="1 2" key="1">
    <citation type="submission" date="2018-11" db="EMBL/GenBank/DDBJ databases">
        <authorList>
            <consortium name="Pathogen Informatics"/>
        </authorList>
    </citation>
    <scope>NUCLEOTIDE SEQUENCE [LARGE SCALE GENOMIC DNA]</scope>
</reference>
<evidence type="ECO:0000313" key="1">
    <source>
        <dbReference type="EMBL" id="VDP42475.1"/>
    </source>
</evidence>
<dbReference type="EMBL" id="UZAH01035754">
    <property type="protein sequence ID" value="VDP42475.1"/>
    <property type="molecule type" value="Genomic_DNA"/>
</dbReference>
<evidence type="ECO:0000313" key="3">
    <source>
        <dbReference type="WBParaSite" id="HPBE_0002403101-mRNA-1"/>
    </source>
</evidence>
<protein>
    <submittedName>
        <fullName evidence="3">RGS domain-containing protein</fullName>
    </submittedName>
</protein>
<sequence length="42" mass="5195">MTADVKSDQEPRHRKSFFRKYFLEGKFCVDAFHHLLRYYLLT</sequence>
<organism evidence="2 3">
    <name type="scientific">Heligmosomoides polygyrus</name>
    <name type="common">Parasitic roundworm</name>
    <dbReference type="NCBI Taxonomy" id="6339"/>
    <lineage>
        <taxon>Eukaryota</taxon>
        <taxon>Metazoa</taxon>
        <taxon>Ecdysozoa</taxon>
        <taxon>Nematoda</taxon>
        <taxon>Chromadorea</taxon>
        <taxon>Rhabditida</taxon>
        <taxon>Rhabditina</taxon>
        <taxon>Rhabditomorpha</taxon>
        <taxon>Strongyloidea</taxon>
        <taxon>Heligmosomidae</taxon>
        <taxon>Heligmosomoides</taxon>
    </lineage>
</organism>
<reference evidence="3" key="2">
    <citation type="submission" date="2019-09" db="UniProtKB">
        <authorList>
            <consortium name="WormBaseParasite"/>
        </authorList>
    </citation>
    <scope>IDENTIFICATION</scope>
</reference>
<dbReference type="Proteomes" id="UP000050761">
    <property type="component" value="Unassembled WGS sequence"/>
</dbReference>
<keyword evidence="2" id="KW-1185">Reference proteome</keyword>
<proteinExistence type="predicted"/>
<dbReference type="WBParaSite" id="HPBE_0002403101-mRNA-1">
    <property type="protein sequence ID" value="HPBE_0002403101-mRNA-1"/>
    <property type="gene ID" value="HPBE_0002403101"/>
</dbReference>
<dbReference type="AlphaFoldDB" id="A0A183GMW1"/>
<evidence type="ECO:0000313" key="2">
    <source>
        <dbReference type="Proteomes" id="UP000050761"/>
    </source>
</evidence>
<accession>A0A183GMW1</accession>
<accession>A0A3P8EEB8</accession>
<gene>
    <name evidence="1" type="ORF">HPBE_LOCUS24030</name>
</gene>
<name>A0A183GMW1_HELPZ</name>